<keyword evidence="6 7" id="KW-0067">ATP-binding</keyword>
<dbReference type="Proteomes" id="UP000288805">
    <property type="component" value="Unassembled WGS sequence"/>
</dbReference>
<feature type="compositionally biased region" description="Basic and acidic residues" evidence="9">
    <location>
        <begin position="495"/>
        <end position="508"/>
    </location>
</feature>
<organism evidence="11 12">
    <name type="scientific">Vitis vinifera</name>
    <name type="common">Grape</name>
    <dbReference type="NCBI Taxonomy" id="29760"/>
    <lineage>
        <taxon>Eukaryota</taxon>
        <taxon>Viridiplantae</taxon>
        <taxon>Streptophyta</taxon>
        <taxon>Embryophyta</taxon>
        <taxon>Tracheophyta</taxon>
        <taxon>Spermatophyta</taxon>
        <taxon>Magnoliopsida</taxon>
        <taxon>eudicotyledons</taxon>
        <taxon>Gunneridae</taxon>
        <taxon>Pentapetalae</taxon>
        <taxon>rosids</taxon>
        <taxon>Vitales</taxon>
        <taxon>Vitaceae</taxon>
        <taxon>Viteae</taxon>
        <taxon>Vitis</taxon>
    </lineage>
</organism>
<dbReference type="SMART" id="SM00220">
    <property type="entry name" value="S_TKc"/>
    <property type="match status" value="1"/>
</dbReference>
<feature type="binding site" evidence="7">
    <location>
        <position position="114"/>
    </location>
    <ligand>
        <name>ATP</name>
        <dbReference type="ChEBI" id="CHEBI:30616"/>
    </ligand>
</feature>
<dbReference type="InterPro" id="IPR000719">
    <property type="entry name" value="Prot_kinase_dom"/>
</dbReference>
<dbReference type="InterPro" id="IPR017441">
    <property type="entry name" value="Protein_kinase_ATP_BS"/>
</dbReference>
<dbReference type="AlphaFoldDB" id="A0A438FUS4"/>
<dbReference type="GO" id="GO:0004674">
    <property type="term" value="F:protein serine/threonine kinase activity"/>
    <property type="evidence" value="ECO:0007669"/>
    <property type="project" value="UniProtKB-KW"/>
</dbReference>
<protein>
    <submittedName>
        <fullName evidence="11">Putative serine/threonine-protein kinase</fullName>
    </submittedName>
</protein>
<evidence type="ECO:0000256" key="4">
    <source>
        <dbReference type="ARBA" id="ARBA00022741"/>
    </source>
</evidence>
<dbReference type="EMBL" id="QGNW01000734">
    <property type="protein sequence ID" value="RVW63699.1"/>
    <property type="molecule type" value="Genomic_DNA"/>
</dbReference>
<dbReference type="Gene3D" id="1.10.510.10">
    <property type="entry name" value="Transferase(Phosphotransferase) domain 1"/>
    <property type="match status" value="2"/>
</dbReference>
<evidence type="ECO:0000256" key="8">
    <source>
        <dbReference type="SAM" id="Coils"/>
    </source>
</evidence>
<dbReference type="InterPro" id="IPR050108">
    <property type="entry name" value="CDK"/>
</dbReference>
<evidence type="ECO:0000259" key="10">
    <source>
        <dbReference type="PROSITE" id="PS50011"/>
    </source>
</evidence>
<dbReference type="PROSITE" id="PS00108">
    <property type="entry name" value="PROTEIN_KINASE_ST"/>
    <property type="match status" value="1"/>
</dbReference>
<feature type="compositionally biased region" description="Polar residues" evidence="9">
    <location>
        <begin position="524"/>
        <end position="533"/>
    </location>
</feature>
<dbReference type="Pfam" id="PF00069">
    <property type="entry name" value="Pkinase"/>
    <property type="match status" value="1"/>
</dbReference>
<feature type="compositionally biased region" description="Basic and acidic residues" evidence="9">
    <location>
        <begin position="670"/>
        <end position="679"/>
    </location>
</feature>
<name>A0A438FUS4_VITVI</name>
<feature type="compositionally biased region" description="Basic and acidic residues" evidence="9">
    <location>
        <begin position="472"/>
        <end position="487"/>
    </location>
</feature>
<keyword evidence="2" id="KW-0723">Serine/threonine-protein kinase</keyword>
<dbReference type="Gene3D" id="3.30.200.20">
    <property type="entry name" value="Phosphorylase Kinase, domain 1"/>
    <property type="match status" value="1"/>
</dbReference>
<feature type="coiled-coil region" evidence="8">
    <location>
        <begin position="711"/>
        <end position="738"/>
    </location>
</feature>
<gene>
    <name evidence="11" type="primary">VvCHDp000108_2</name>
    <name evidence="11" type="ORF">CK203_060798</name>
</gene>
<accession>A0A438FUS4</accession>
<dbReference type="SUPFAM" id="SSF56112">
    <property type="entry name" value="Protein kinase-like (PK-like)"/>
    <property type="match status" value="2"/>
</dbReference>
<dbReference type="PANTHER" id="PTHR24056">
    <property type="entry name" value="CELL DIVISION PROTEIN KINASE"/>
    <property type="match status" value="1"/>
</dbReference>
<dbReference type="CDD" id="cd07840">
    <property type="entry name" value="STKc_CDK9_like"/>
    <property type="match status" value="1"/>
</dbReference>
<sequence length="752" mass="83790">MSQVSPIKVALEAWLKWSRIGRRLHLKHPLWNLSVSSHGTPLNFSPYSVRTRIRLVDMIILVLFPSVSLYVDANYWLNLDSFLLTSSFLQIGQGTYSNVYRARDLDQRKIVALKKVRFDNLEPESVRFMAREIHVLRRLDHPNIIKLEGLVTSRMSCSLYLVFEYMEHDLAGLASHPGLKFTEPQVKCYMQQLLRGLDHCHSRGVLHRDIKGSNLLIDNSGILKIADFGLASFFDPHQIQPLTSRVVTLWYRPPELLLGATYYGTAVDLWSTGCILAELYAGKPIMPGRTEVSFMLIYFPQDVGSGLRGSAMLVWLVVDNGKDASVSGGASIGGDGGVGSCGLYRMWAGLNYSLVKNFESMPPFFLFNYSVGPATNQVEQLHKIFKLCGSPSEDYWRKSKLPHATIFKPQQPYRRCVAETFKDFPTPALGLMETLLSIDPADRGSAAFALKSEFFTVKPLPCDPSSLPKYPPSKEFDAKVRDEEARRQGAAGKGQRLDHERKGIRESRAVPAPDANAELVLSMQKRQGQSNSKSRSEKFNPHPEEVASGFPIDPPRPSQAIEDGSIDTQGPLHKRASHSGPLAHRAVWAKAGKNLDDAPKVSTGADLSTLSSLVAARRSLLSEDRREKSGSSQPDVSKLIVRFPGSFKEASESTIQQDQKHQMQGAGRCTQKEDGRMTSKDPVLLGYGSKGHKIHYSGPLLVPSGKVDQMLKDHDRQIQDAERRARLDREKLRKVQVEGNKISANSLFVSGR</sequence>
<dbReference type="FunFam" id="3.30.200.20:FF:000021">
    <property type="entry name" value="probable serine/threonine-protein kinase At1g54610"/>
    <property type="match status" value="1"/>
</dbReference>
<keyword evidence="8" id="KW-0175">Coiled coil</keyword>
<evidence type="ECO:0000256" key="7">
    <source>
        <dbReference type="PROSITE-ProRule" id="PRU10141"/>
    </source>
</evidence>
<comment type="caution">
    <text evidence="11">The sequence shown here is derived from an EMBL/GenBank/DDBJ whole genome shotgun (WGS) entry which is preliminary data.</text>
</comment>
<dbReference type="FunFam" id="1.10.510.10:FF:000624">
    <property type="entry name" value="Mitogen-activated protein kinase"/>
    <property type="match status" value="1"/>
</dbReference>
<evidence type="ECO:0000256" key="6">
    <source>
        <dbReference type="ARBA" id="ARBA00022840"/>
    </source>
</evidence>
<dbReference type="PROSITE" id="PS00107">
    <property type="entry name" value="PROTEIN_KINASE_ATP"/>
    <property type="match status" value="1"/>
</dbReference>
<evidence type="ECO:0000256" key="5">
    <source>
        <dbReference type="ARBA" id="ARBA00022777"/>
    </source>
</evidence>
<evidence type="ECO:0000313" key="11">
    <source>
        <dbReference type="EMBL" id="RVW63699.1"/>
    </source>
</evidence>
<dbReference type="PROSITE" id="PS50011">
    <property type="entry name" value="PROTEIN_KINASE_DOM"/>
    <property type="match status" value="1"/>
</dbReference>
<dbReference type="InterPro" id="IPR011009">
    <property type="entry name" value="Kinase-like_dom_sf"/>
</dbReference>
<keyword evidence="5 11" id="KW-0418">Kinase</keyword>
<evidence type="ECO:0000313" key="12">
    <source>
        <dbReference type="Proteomes" id="UP000288805"/>
    </source>
</evidence>
<evidence type="ECO:0000256" key="2">
    <source>
        <dbReference type="ARBA" id="ARBA00022527"/>
    </source>
</evidence>
<feature type="compositionally biased region" description="Basic and acidic residues" evidence="9">
    <location>
        <begin position="534"/>
        <end position="545"/>
    </location>
</feature>
<keyword evidence="4 7" id="KW-0547">Nucleotide-binding</keyword>
<evidence type="ECO:0000256" key="1">
    <source>
        <dbReference type="ARBA" id="ARBA00006485"/>
    </source>
</evidence>
<dbReference type="InterPro" id="IPR008271">
    <property type="entry name" value="Ser/Thr_kinase_AS"/>
</dbReference>
<keyword evidence="3" id="KW-0808">Transferase</keyword>
<reference evidence="11 12" key="1">
    <citation type="journal article" date="2018" name="PLoS Genet.">
        <title>Population sequencing reveals clonal diversity and ancestral inbreeding in the grapevine cultivar Chardonnay.</title>
        <authorList>
            <person name="Roach M.J."/>
            <person name="Johnson D.L."/>
            <person name="Bohlmann J."/>
            <person name="van Vuuren H.J."/>
            <person name="Jones S.J."/>
            <person name="Pretorius I.S."/>
            <person name="Schmidt S.A."/>
            <person name="Borneman A.R."/>
        </authorList>
    </citation>
    <scope>NUCLEOTIDE SEQUENCE [LARGE SCALE GENOMIC DNA]</scope>
    <source>
        <strain evidence="12">cv. Chardonnay</strain>
        <tissue evidence="11">Leaf</tissue>
    </source>
</reference>
<feature type="domain" description="Protein kinase" evidence="10">
    <location>
        <begin position="85"/>
        <end position="455"/>
    </location>
</feature>
<feature type="region of interest" description="Disordered" evidence="9">
    <location>
        <begin position="652"/>
        <end position="680"/>
    </location>
</feature>
<proteinExistence type="inferred from homology"/>
<evidence type="ECO:0000256" key="9">
    <source>
        <dbReference type="SAM" id="MobiDB-lite"/>
    </source>
</evidence>
<dbReference type="GO" id="GO:0005524">
    <property type="term" value="F:ATP binding"/>
    <property type="evidence" value="ECO:0007669"/>
    <property type="project" value="UniProtKB-UniRule"/>
</dbReference>
<evidence type="ECO:0000256" key="3">
    <source>
        <dbReference type="ARBA" id="ARBA00022679"/>
    </source>
</evidence>
<dbReference type="PANTHER" id="PTHR24056:SF387">
    <property type="entry name" value="F8L10.9 PROTEIN"/>
    <property type="match status" value="1"/>
</dbReference>
<comment type="similarity">
    <text evidence="1">Belongs to the protein kinase superfamily. CMGC Ser/Thr protein kinase family. CDC2/CDKX subfamily.</text>
</comment>
<feature type="region of interest" description="Disordered" evidence="9">
    <location>
        <begin position="466"/>
        <end position="580"/>
    </location>
</feature>